<keyword evidence="4" id="KW-0809">Transit peptide</keyword>
<keyword evidence="9" id="KW-1185">Reference proteome</keyword>
<evidence type="ECO:0000313" key="9">
    <source>
        <dbReference type="Proteomes" id="UP001595607"/>
    </source>
</evidence>
<accession>A0ABV7MDU1</accession>
<evidence type="ECO:0000256" key="1">
    <source>
        <dbReference type="ARBA" id="ARBA00004749"/>
    </source>
</evidence>
<dbReference type="InterPro" id="IPR012762">
    <property type="entry name" value="Ubiq_biosynth_COQ9"/>
</dbReference>
<evidence type="ECO:0000256" key="3">
    <source>
        <dbReference type="ARBA" id="ARBA00022688"/>
    </source>
</evidence>
<feature type="domain" description="COQ9 C-terminal" evidence="7">
    <location>
        <begin position="125"/>
        <end position="197"/>
    </location>
</feature>
<keyword evidence="5" id="KW-0446">Lipid-binding</keyword>
<reference evidence="9" key="1">
    <citation type="journal article" date="2019" name="Int. J. Syst. Evol. Microbiol.">
        <title>The Global Catalogue of Microorganisms (GCM) 10K type strain sequencing project: providing services to taxonomists for standard genome sequencing and annotation.</title>
        <authorList>
            <consortium name="The Broad Institute Genomics Platform"/>
            <consortium name="The Broad Institute Genome Sequencing Center for Infectious Disease"/>
            <person name="Wu L."/>
            <person name="Ma J."/>
        </authorList>
    </citation>
    <scope>NUCLEOTIDE SEQUENCE [LARGE SCALE GENOMIC DNA]</scope>
    <source>
        <strain evidence="9">KCTC 22245</strain>
    </source>
</reference>
<protein>
    <submittedName>
        <fullName evidence="8">COQ9 family protein</fullName>
    </submittedName>
</protein>
<dbReference type="Proteomes" id="UP001595607">
    <property type="component" value="Unassembled WGS sequence"/>
</dbReference>
<dbReference type="RefSeq" id="WP_189575874.1">
    <property type="nucleotide sequence ID" value="NZ_BMXU01000002.1"/>
</dbReference>
<comment type="function">
    <text evidence="6">Membrane-associated protein that warps the membrane surface to access and bind aromatic isoprenes with high specificity, including ubiquinone (CoQ) isoprene intermediates and presents them directly to COQ7, therefore facilitating the COQ7-mediated hydroxylase step. Participates in the biosynthesis of coenzyme Q, also named ubiquinone, an essential lipid-soluble electron transporter for aerobic cellular respiration.</text>
</comment>
<proteinExistence type="inferred from homology"/>
<dbReference type="NCBIfam" id="TIGR02396">
    <property type="entry name" value="diverge_rpsU"/>
    <property type="match status" value="1"/>
</dbReference>
<dbReference type="PANTHER" id="PTHR21427">
    <property type="entry name" value="UBIQUINONE BIOSYNTHESIS PROTEIN COQ9, MITOCHONDRIAL"/>
    <property type="match status" value="1"/>
</dbReference>
<evidence type="ECO:0000256" key="4">
    <source>
        <dbReference type="ARBA" id="ARBA00022946"/>
    </source>
</evidence>
<gene>
    <name evidence="8" type="ORF">ACFONP_11580</name>
</gene>
<sequence>MHAADDETRREILEQLLPEAAFEGFTRETLETAARSAGIDQEEIEAGLLDRLFPRGVGDVLAFWSEEEDRKMADAYEALNPKPHGITAKITWLIKQRIEGLDWNREAARRAAHTLALPHHGKLGATLVWNTADKMWRTIGDTSTDFNWYTKRMSLSAIYASTLSRWLNDQGDAGAEEPYAATWEFLDARIGNLMEFEKAKARIQKAVPDPAAIVGFLGRLRYGSEK</sequence>
<dbReference type="EMBL" id="JBHRVA010000003">
    <property type="protein sequence ID" value="MFC3303371.1"/>
    <property type="molecule type" value="Genomic_DNA"/>
</dbReference>
<comment type="caution">
    <text evidence="8">The sequence shown here is derived from an EMBL/GenBank/DDBJ whole genome shotgun (WGS) entry which is preliminary data.</text>
</comment>
<evidence type="ECO:0000313" key="8">
    <source>
        <dbReference type="EMBL" id="MFC3303371.1"/>
    </source>
</evidence>
<dbReference type="Gene3D" id="1.10.357.10">
    <property type="entry name" value="Tetracycline Repressor, domain 2"/>
    <property type="match status" value="1"/>
</dbReference>
<keyword evidence="3" id="KW-0831">Ubiquinone biosynthesis</keyword>
<evidence type="ECO:0000256" key="6">
    <source>
        <dbReference type="ARBA" id="ARBA00058104"/>
    </source>
</evidence>
<comment type="similarity">
    <text evidence="2">Belongs to the COQ9 family.</text>
</comment>
<dbReference type="Pfam" id="PF08511">
    <property type="entry name" value="COQ9"/>
    <property type="match status" value="1"/>
</dbReference>
<name>A0ABV7MDU1_9PROT</name>
<dbReference type="PANTHER" id="PTHR21427:SF19">
    <property type="entry name" value="UBIQUINONE BIOSYNTHESIS PROTEIN COQ9, MITOCHONDRIAL"/>
    <property type="match status" value="1"/>
</dbReference>
<evidence type="ECO:0000256" key="2">
    <source>
        <dbReference type="ARBA" id="ARBA00010766"/>
    </source>
</evidence>
<evidence type="ECO:0000259" key="7">
    <source>
        <dbReference type="Pfam" id="PF08511"/>
    </source>
</evidence>
<comment type="pathway">
    <text evidence="1">Cofactor biosynthesis; ubiquinone biosynthesis.</text>
</comment>
<organism evidence="8 9">
    <name type="scientific">Parvularcula lutaonensis</name>
    <dbReference type="NCBI Taxonomy" id="491923"/>
    <lineage>
        <taxon>Bacteria</taxon>
        <taxon>Pseudomonadati</taxon>
        <taxon>Pseudomonadota</taxon>
        <taxon>Alphaproteobacteria</taxon>
        <taxon>Parvularculales</taxon>
        <taxon>Parvularculaceae</taxon>
        <taxon>Parvularcula</taxon>
    </lineage>
</organism>
<evidence type="ECO:0000256" key="5">
    <source>
        <dbReference type="ARBA" id="ARBA00023121"/>
    </source>
</evidence>
<dbReference type="InterPro" id="IPR013718">
    <property type="entry name" value="COQ9_C"/>
</dbReference>